<dbReference type="InterPro" id="IPR012811">
    <property type="entry name" value="TreS_maltokin_C_dom"/>
</dbReference>
<protein>
    <recommendedName>
        <fullName evidence="3">Maltokinase</fullName>
        <ecNumber evidence="2">2.7.1.175</ecNumber>
    </recommendedName>
    <alternativeName>
        <fullName evidence="7">Maltose-1-phosphate synthase</fullName>
    </alternativeName>
</protein>
<keyword evidence="11" id="KW-1185">Reference proteome</keyword>
<evidence type="ECO:0000256" key="8">
    <source>
        <dbReference type="ARBA" id="ARBA00049067"/>
    </source>
</evidence>
<reference evidence="11" key="1">
    <citation type="submission" date="2018-04" db="EMBL/GenBank/DDBJ databases">
        <authorList>
            <person name="Lucker S."/>
            <person name="Sakoula D."/>
        </authorList>
    </citation>
    <scope>NUCLEOTIDE SEQUENCE [LARGE SCALE GENOMIC DNA]</scope>
</reference>
<keyword evidence="5" id="KW-0547">Nucleotide-binding</keyword>
<sequence>MLTAMHQWESLCEGAGAEALTALLPDILKTKRWFGGKARRIKAVSIVESVAVSTGTATMRLLLVRVEYSDGTSETYQMPVTAAFGSEAIRLQETAPQAVLAPLTVRSDSGEEQGILYDALWNPALSRRLFEAIGQGEQFHGTAGTAAATPTKAFRELVDVAYPQDPTVLKAEQSNTSLSCGGQVILKFYRRLEEGMNPDLEIGRHLTAVRFPCVPPIAGAIEYRRTSGDPMTLALLQQFIRNDGDAWQQSLHAVDQFMVRTAGDLYREAAPPGRGRPLLDLAREEYLPVARELLGGYVQSAECLGRRTAELHLALSQIEDDPAFTPEGLTSAYRHERYVTMAASAEQTMALLKERVAQLSPKGQTEARRLFDLKPALDRTFRAFRDLERPVSLIRCHGDYHLGQVLSTGSDFVIIDFEGEPARSLASRRRKHPPMLDVAGMVRSFHYAPFAFLAGKRTGLAVAAQGIPGESVLWAQFWSDWASVAFLKAYLGIASATKFWPKEERDVRVLFDVCLVEKAIYELGYELNNRPDWVEIPLHGLVDLLEMAGSERA</sequence>
<dbReference type="Proteomes" id="UP000248168">
    <property type="component" value="Unassembled WGS sequence"/>
</dbReference>
<evidence type="ECO:0000259" key="9">
    <source>
        <dbReference type="Pfam" id="PF18085"/>
    </source>
</evidence>
<dbReference type="RefSeq" id="WP_121989552.1">
    <property type="nucleotide sequence ID" value="NZ_OUNR01000016.1"/>
</dbReference>
<comment type="catalytic activity">
    <reaction evidence="8">
        <text>D-maltose + ATP = alpha-maltose 1-phosphate + ADP + H(+)</text>
        <dbReference type="Rhea" id="RHEA:31915"/>
        <dbReference type="ChEBI" id="CHEBI:15378"/>
        <dbReference type="ChEBI" id="CHEBI:17306"/>
        <dbReference type="ChEBI" id="CHEBI:30616"/>
        <dbReference type="ChEBI" id="CHEBI:63576"/>
        <dbReference type="ChEBI" id="CHEBI:456216"/>
        <dbReference type="EC" id="2.7.1.175"/>
    </reaction>
</comment>
<evidence type="ECO:0000256" key="1">
    <source>
        <dbReference type="ARBA" id="ARBA00006219"/>
    </source>
</evidence>
<evidence type="ECO:0000256" key="5">
    <source>
        <dbReference type="ARBA" id="ARBA00022741"/>
    </source>
</evidence>
<name>A0A330LE51_9BACT</name>
<dbReference type="InParanoid" id="A0A330LE51"/>
<evidence type="ECO:0000313" key="11">
    <source>
        <dbReference type="Proteomes" id="UP000248168"/>
    </source>
</evidence>
<keyword evidence="4" id="KW-0808">Transferase</keyword>
<dbReference type="InterPro" id="IPR011009">
    <property type="entry name" value="Kinase-like_dom_sf"/>
</dbReference>
<dbReference type="Gene3D" id="3.90.1200.10">
    <property type="match status" value="1"/>
</dbReference>
<dbReference type="AlphaFoldDB" id="A0A330LE51"/>
<proteinExistence type="inferred from homology"/>
<evidence type="ECO:0000313" key="10">
    <source>
        <dbReference type="EMBL" id="SPP65240.1"/>
    </source>
</evidence>
<dbReference type="EC" id="2.7.1.175" evidence="2"/>
<dbReference type="SUPFAM" id="SSF56112">
    <property type="entry name" value="Protein kinase-like (PK-like)"/>
    <property type="match status" value="1"/>
</dbReference>
<dbReference type="Pfam" id="PF18085">
    <property type="entry name" value="Mak_N_cap"/>
    <property type="match status" value="1"/>
</dbReference>
<dbReference type="InterPro" id="IPR040999">
    <property type="entry name" value="Mak_N_cap"/>
</dbReference>
<accession>A0A330LE51</accession>
<keyword evidence="6" id="KW-0067">ATP-binding</keyword>
<evidence type="ECO:0000256" key="3">
    <source>
        <dbReference type="ARBA" id="ARBA00013882"/>
    </source>
</evidence>
<dbReference type="OrthoDB" id="9805159at2"/>
<evidence type="ECO:0000256" key="7">
    <source>
        <dbReference type="ARBA" id="ARBA00031251"/>
    </source>
</evidence>
<dbReference type="NCBIfam" id="TIGR02457">
    <property type="entry name" value="TreS_Cterm"/>
    <property type="match status" value="1"/>
</dbReference>
<feature type="domain" description="Maltokinase N-terminal cap" evidence="9">
    <location>
        <begin position="28"/>
        <end position="120"/>
    </location>
</feature>
<evidence type="ECO:0000256" key="4">
    <source>
        <dbReference type="ARBA" id="ARBA00022679"/>
    </source>
</evidence>
<organism evidence="10 11">
    <name type="scientific">Nitrospira lenta</name>
    <dbReference type="NCBI Taxonomy" id="1436998"/>
    <lineage>
        <taxon>Bacteria</taxon>
        <taxon>Pseudomonadati</taxon>
        <taxon>Nitrospirota</taxon>
        <taxon>Nitrospiria</taxon>
        <taxon>Nitrospirales</taxon>
        <taxon>Nitrospiraceae</taxon>
        <taxon>Nitrospira</taxon>
    </lineage>
</organism>
<evidence type="ECO:0000256" key="2">
    <source>
        <dbReference type="ARBA" id="ARBA00011962"/>
    </source>
</evidence>
<gene>
    <name evidence="10" type="ORF">NITLEN_30154</name>
</gene>
<comment type="similarity">
    <text evidence="1">Belongs to the aminoglycoside phosphotransferase family.</text>
</comment>
<dbReference type="GO" id="GO:0016740">
    <property type="term" value="F:transferase activity"/>
    <property type="evidence" value="ECO:0007669"/>
    <property type="project" value="UniProtKB-KW"/>
</dbReference>
<evidence type="ECO:0000256" key="6">
    <source>
        <dbReference type="ARBA" id="ARBA00022840"/>
    </source>
</evidence>
<dbReference type="EMBL" id="OUNR01000016">
    <property type="protein sequence ID" value="SPP65240.1"/>
    <property type="molecule type" value="Genomic_DNA"/>
</dbReference>
<dbReference type="GO" id="GO:0005524">
    <property type="term" value="F:ATP binding"/>
    <property type="evidence" value="ECO:0007669"/>
    <property type="project" value="UniProtKB-KW"/>
</dbReference>